<feature type="chain" id="PRO_5046208199" evidence="1">
    <location>
        <begin position="18"/>
        <end position="152"/>
    </location>
</feature>
<evidence type="ECO:0000313" key="2">
    <source>
        <dbReference type="EMBL" id="PVX81281.1"/>
    </source>
</evidence>
<dbReference type="RefSeq" id="WP_116612320.1">
    <property type="nucleotide sequence ID" value="NZ_QEOB01000011.1"/>
</dbReference>
<proteinExistence type="predicted"/>
<keyword evidence="3" id="KW-1185">Reference proteome</keyword>
<sequence>METSRWLALAVTLGCMAANPAAGEPANNLLTIQMHASPWNAGKNAQVTLVPQKGRAELMFVVSGVPAGASVPEDLDVLIYPGSCAKRADTPAYAVGNPYVRGERVGIRQFYMTRIVPATVAELTSSDHAIVLRTGPQDGAVDIFCGDVKAAA</sequence>
<accession>A0ABX5KIN9</accession>
<evidence type="ECO:0000313" key="3">
    <source>
        <dbReference type="Proteomes" id="UP000245712"/>
    </source>
</evidence>
<name>A0ABX5KIN9_9BURK</name>
<organism evidence="2 3">
    <name type="scientific">Paraburkholderia unamae</name>
    <dbReference type="NCBI Taxonomy" id="219649"/>
    <lineage>
        <taxon>Bacteria</taxon>
        <taxon>Pseudomonadati</taxon>
        <taxon>Pseudomonadota</taxon>
        <taxon>Betaproteobacteria</taxon>
        <taxon>Burkholderiales</taxon>
        <taxon>Burkholderiaceae</taxon>
        <taxon>Paraburkholderia</taxon>
    </lineage>
</organism>
<feature type="signal peptide" evidence="1">
    <location>
        <begin position="1"/>
        <end position="17"/>
    </location>
</feature>
<evidence type="ECO:0000256" key="1">
    <source>
        <dbReference type="SAM" id="SignalP"/>
    </source>
</evidence>
<dbReference type="EMBL" id="QEOB01000011">
    <property type="protein sequence ID" value="PVX81281.1"/>
    <property type="molecule type" value="Genomic_DNA"/>
</dbReference>
<reference evidence="2 3" key="1">
    <citation type="submission" date="2018-05" db="EMBL/GenBank/DDBJ databases">
        <title>Genomic Encyclopedia of Type Strains, Phase IV (KMG-V): Genome sequencing to study the core and pangenomes of soil and plant-associated prokaryotes.</title>
        <authorList>
            <person name="Whitman W."/>
        </authorList>
    </citation>
    <scope>NUCLEOTIDE SEQUENCE [LARGE SCALE GENOMIC DNA]</scope>
    <source>
        <strain evidence="2 3">SCZa-39</strain>
    </source>
</reference>
<dbReference type="Proteomes" id="UP000245712">
    <property type="component" value="Unassembled WGS sequence"/>
</dbReference>
<protein>
    <submittedName>
        <fullName evidence="2">Uncharacterized protein</fullName>
    </submittedName>
</protein>
<gene>
    <name evidence="2" type="ORF">C7402_111183</name>
</gene>
<keyword evidence="1" id="KW-0732">Signal</keyword>
<comment type="caution">
    <text evidence="2">The sequence shown here is derived from an EMBL/GenBank/DDBJ whole genome shotgun (WGS) entry which is preliminary data.</text>
</comment>